<evidence type="ECO:0000256" key="5">
    <source>
        <dbReference type="SAM" id="Coils"/>
    </source>
</evidence>
<keyword evidence="3 8" id="KW-0347">Helicase</keyword>
<dbReference type="EMBL" id="GG662641">
    <property type="protein sequence ID" value="EAR99296.2"/>
    <property type="molecule type" value="Genomic_DNA"/>
</dbReference>
<dbReference type="Gene3D" id="1.10.3380.30">
    <property type="match status" value="1"/>
</dbReference>
<dbReference type="InterPro" id="IPR048392">
    <property type="entry name" value="MTR4-like_stalk"/>
</dbReference>
<feature type="coiled-coil region" evidence="5">
    <location>
        <begin position="581"/>
        <end position="611"/>
    </location>
</feature>
<feature type="domain" description="Helicase ATP-binding" evidence="6">
    <location>
        <begin position="380"/>
        <end position="537"/>
    </location>
</feature>
<evidence type="ECO:0000256" key="2">
    <source>
        <dbReference type="ARBA" id="ARBA00022801"/>
    </source>
</evidence>
<dbReference type="InterPro" id="IPR001650">
    <property type="entry name" value="Helicase_C-like"/>
</dbReference>
<name>Q23RU3_TETTS</name>
<dbReference type="InterPro" id="IPR016438">
    <property type="entry name" value="SKI2-like"/>
</dbReference>
<dbReference type="SMART" id="SM01142">
    <property type="entry name" value="DSHCT"/>
    <property type="match status" value="1"/>
</dbReference>
<gene>
    <name evidence="8" type="ORF">TTHERM_00628550</name>
</gene>
<keyword evidence="2" id="KW-0378">Hydrolase</keyword>
<dbReference type="PIRSF" id="PIRSF005198">
    <property type="entry name" value="Antiviral_helicase_SKI2"/>
    <property type="match status" value="1"/>
</dbReference>
<evidence type="ECO:0000259" key="6">
    <source>
        <dbReference type="PROSITE" id="PS51192"/>
    </source>
</evidence>
<dbReference type="CDD" id="cd18795">
    <property type="entry name" value="SF2_C_Ski2"/>
    <property type="match status" value="1"/>
</dbReference>
<evidence type="ECO:0000256" key="1">
    <source>
        <dbReference type="ARBA" id="ARBA00022741"/>
    </source>
</evidence>
<keyword evidence="5" id="KW-0175">Coiled coil</keyword>
<keyword evidence="9" id="KW-1185">Reference proteome</keyword>
<sequence length="1367" mass="160184">MIECDQQLIEKFEQIITLNTANKLKQVHSSNILGIQQGILQFDVEDKGLGQEFRVNLEQKSNKKVIFNNYHYPIHNDTIFSNLKTLRQKELKFTIEEEINQLDYEALIDGFDNKNLNKELENQFTFKSVDEFNISSKNPFSVGFQFNELTNELIDFNYEMINVNFKNFSSEGFTGKIFQISDKSSKVEDEDINYKTKKYLPYSNKVQIEQDFLDLANNIDEFCKQNDKHIILSDKQNLKELEAIKISGEQKVKMFNKVYKQLNILKVQEAGLFDFEKAQKEIKSQYESEVEKKKKISLVYKSKEINEIINQASHKLKVDQFTNESQDNKKAQNSLLQSIDQYQWAEEDNQDVSQFHDKLPKERMAIQYPFELDSFQKRSILRLEEGQNVFVCAHTSAGKTVVAEYSIALAKKHKRKAIYTSPIKALSNQKYRDFKKKFGDDVGIITGDVSLNPTASYLIVTTEVLRNMLYKGHDIVRDVAWVIFDEVHYVNNQDRGGVWEETIILLPEYIGLVMLSATVHNYMDFANWVGKTKQRKIYVEKTLHRPVPLEHSIYYDGKIFIIKSDNEGFNQENYEKINKYIKEQESNKKKIVNAKDKLKQEKKDKEIYKNTNLSQNAKAKQKFIQEIFIKQSKKTNLSGGNGPLTEAQQVKNVLKYCQKNELLPCVVFAFSKNIIKQLSESLGNLNLISHEESKQIEEFFNKASQKLKSKDLEVHQIRTLKDLMMRGIAVHHSGVIPFIKEIVEILFSKGLIKVLFATETFAIGINMPTKTVIFYSLKKFDSSQYRILNSSEYTQMSGRAGRRGLDLKGNVIILVTEPKRLPSKMELTQILDHKGEMLSSKFKITYELIMKLLSSRELDVTEMMKKSYSENDKYSQLPLNLKRIQEIQKGLKDIQQIVCPIKPLTMPTLPIEDFYQITQQMQQANKAYWSTETKYLQEEFAIPSYCQFIDEDYNDYLGLIVEFIKKEKYENYFVVMFAYEFQDKIVQPNFEKLGRSCFFTENDYKPYQMQVQKKDYIYELIELPARMISKIFDVGFDAKKTGLRNKDYLKNCVINLIYKMKNTYQDYRMIRNGKDLKYIKNKQEFLKDYKQVETESNQNDKAIYESFQDGYERSLCFTCNKKIEHFKLISQKNELQIEFDNLIKVLDEDDLAQHKNFQARLNLLKQLNYFDEDDLPQLKTRFAKEIDNIYVSELIVQGIFDELDEAEVVAILIGFVTQYNKKYNESDYDPSEDYENHGFQYSLNFFDAYTKTKEILNKIIQLEIDNEIIIVGKIEEALSEIFSPQLMKVAYEWVRGKDFLQVSLLTDVEEGSIILSMLRLDNLLKNIKNSAQYIGNNSLSLKIESCQEKMRRDIIFAQSLYLEEDNQ</sequence>
<evidence type="ECO:0000313" key="9">
    <source>
        <dbReference type="Proteomes" id="UP000009168"/>
    </source>
</evidence>
<dbReference type="InterPro" id="IPR012961">
    <property type="entry name" value="Ski2/MTR4_C"/>
</dbReference>
<dbReference type="OrthoDB" id="64767at2759"/>
<dbReference type="Proteomes" id="UP000009168">
    <property type="component" value="Unassembled WGS sequence"/>
</dbReference>
<dbReference type="InterPro" id="IPR027417">
    <property type="entry name" value="P-loop_NTPase"/>
</dbReference>
<dbReference type="RefSeq" id="XP_001019541.2">
    <property type="nucleotide sequence ID" value="XM_001019541.2"/>
</dbReference>
<dbReference type="eggNOG" id="KOG0947">
    <property type="taxonomic scope" value="Eukaryota"/>
</dbReference>
<dbReference type="KEGG" id="tet:TTHERM_00628550"/>
<dbReference type="GO" id="GO:0016787">
    <property type="term" value="F:hydrolase activity"/>
    <property type="evidence" value="ECO:0007669"/>
    <property type="project" value="UniProtKB-KW"/>
</dbReference>
<evidence type="ECO:0000313" key="8">
    <source>
        <dbReference type="EMBL" id="EAR99296.2"/>
    </source>
</evidence>
<dbReference type="PANTHER" id="PTHR12131:SF1">
    <property type="entry name" value="ATP-DEPENDENT RNA HELICASE SUPV3L1, MITOCHONDRIAL-RELATED"/>
    <property type="match status" value="1"/>
</dbReference>
<protein>
    <submittedName>
        <fullName evidence="8">DEAD/DEAH-box helicase family protein</fullName>
    </submittedName>
</protein>
<dbReference type="PROSITE" id="PS51194">
    <property type="entry name" value="HELICASE_CTER"/>
    <property type="match status" value="1"/>
</dbReference>
<dbReference type="FunFam" id="3.40.50.300:FF:000354">
    <property type="entry name" value="ATP-dependent RNA helicase SKI2"/>
    <property type="match status" value="1"/>
</dbReference>
<evidence type="ECO:0000256" key="3">
    <source>
        <dbReference type="ARBA" id="ARBA00022806"/>
    </source>
</evidence>
<accession>Q23RU3</accession>
<dbReference type="SMART" id="SM00487">
    <property type="entry name" value="DEXDc"/>
    <property type="match status" value="1"/>
</dbReference>
<proteinExistence type="predicted"/>
<evidence type="ECO:0000256" key="4">
    <source>
        <dbReference type="ARBA" id="ARBA00022840"/>
    </source>
</evidence>
<dbReference type="GO" id="GO:0005524">
    <property type="term" value="F:ATP binding"/>
    <property type="evidence" value="ECO:0007669"/>
    <property type="project" value="UniProtKB-KW"/>
</dbReference>
<dbReference type="InParanoid" id="Q23RU3"/>
<evidence type="ECO:0000259" key="7">
    <source>
        <dbReference type="PROSITE" id="PS51194"/>
    </source>
</evidence>
<dbReference type="HOGENOM" id="CLU_002902_1_4_1"/>
<dbReference type="STRING" id="312017.Q23RU3"/>
<dbReference type="Pfam" id="PF08148">
    <property type="entry name" value="DSHCT"/>
    <property type="match status" value="1"/>
</dbReference>
<dbReference type="Pfam" id="PF00270">
    <property type="entry name" value="DEAD"/>
    <property type="match status" value="1"/>
</dbReference>
<dbReference type="Pfam" id="PF00271">
    <property type="entry name" value="Helicase_C"/>
    <property type="match status" value="1"/>
</dbReference>
<dbReference type="InterPro" id="IPR050699">
    <property type="entry name" value="RNA-DNA_Helicase"/>
</dbReference>
<dbReference type="SUPFAM" id="SSF52540">
    <property type="entry name" value="P-loop containing nucleoside triphosphate hydrolases"/>
    <property type="match status" value="1"/>
</dbReference>
<dbReference type="GO" id="GO:0070478">
    <property type="term" value="P:nuclear-transcribed mRNA catabolic process, 3'-5' exonucleolytic nonsense-mediated decay"/>
    <property type="evidence" value="ECO:0007669"/>
    <property type="project" value="TreeGrafter"/>
</dbReference>
<reference evidence="9" key="1">
    <citation type="journal article" date="2006" name="PLoS Biol.">
        <title>Macronuclear genome sequence of the ciliate Tetrahymena thermophila, a model eukaryote.</title>
        <authorList>
            <person name="Eisen J.A."/>
            <person name="Coyne R.S."/>
            <person name="Wu M."/>
            <person name="Wu D."/>
            <person name="Thiagarajan M."/>
            <person name="Wortman J.R."/>
            <person name="Badger J.H."/>
            <person name="Ren Q."/>
            <person name="Amedeo P."/>
            <person name="Jones K.M."/>
            <person name="Tallon L.J."/>
            <person name="Delcher A.L."/>
            <person name="Salzberg S.L."/>
            <person name="Silva J.C."/>
            <person name="Haas B.J."/>
            <person name="Majoros W.H."/>
            <person name="Farzad M."/>
            <person name="Carlton J.M."/>
            <person name="Smith R.K. Jr."/>
            <person name="Garg J."/>
            <person name="Pearlman R.E."/>
            <person name="Karrer K.M."/>
            <person name="Sun L."/>
            <person name="Manning G."/>
            <person name="Elde N.C."/>
            <person name="Turkewitz A.P."/>
            <person name="Asai D.J."/>
            <person name="Wilkes D.E."/>
            <person name="Wang Y."/>
            <person name="Cai H."/>
            <person name="Collins K."/>
            <person name="Stewart B.A."/>
            <person name="Lee S.R."/>
            <person name="Wilamowska K."/>
            <person name="Weinberg Z."/>
            <person name="Ruzzo W.L."/>
            <person name="Wloga D."/>
            <person name="Gaertig J."/>
            <person name="Frankel J."/>
            <person name="Tsao C.-C."/>
            <person name="Gorovsky M.A."/>
            <person name="Keeling P.J."/>
            <person name="Waller R.F."/>
            <person name="Patron N.J."/>
            <person name="Cherry J.M."/>
            <person name="Stover N.A."/>
            <person name="Krieger C.J."/>
            <person name="del Toro C."/>
            <person name="Ryder H.F."/>
            <person name="Williamson S.C."/>
            <person name="Barbeau R.A."/>
            <person name="Hamilton E.P."/>
            <person name="Orias E."/>
        </authorList>
    </citation>
    <scope>NUCLEOTIDE SEQUENCE [LARGE SCALE GENOMIC DNA]</scope>
    <source>
        <strain evidence="9">SB210</strain>
    </source>
</reference>
<dbReference type="InterPro" id="IPR014001">
    <property type="entry name" value="Helicase_ATP-bd"/>
</dbReference>
<dbReference type="GO" id="GO:0055087">
    <property type="term" value="C:Ski complex"/>
    <property type="evidence" value="ECO:0007669"/>
    <property type="project" value="TreeGrafter"/>
</dbReference>
<dbReference type="PANTHER" id="PTHR12131">
    <property type="entry name" value="ATP-DEPENDENT RNA AND DNA HELICASE"/>
    <property type="match status" value="1"/>
</dbReference>
<organism evidence="8 9">
    <name type="scientific">Tetrahymena thermophila (strain SB210)</name>
    <dbReference type="NCBI Taxonomy" id="312017"/>
    <lineage>
        <taxon>Eukaryota</taxon>
        <taxon>Sar</taxon>
        <taxon>Alveolata</taxon>
        <taxon>Ciliophora</taxon>
        <taxon>Intramacronucleata</taxon>
        <taxon>Oligohymenophorea</taxon>
        <taxon>Hymenostomatida</taxon>
        <taxon>Tetrahymenina</taxon>
        <taxon>Tetrahymenidae</taxon>
        <taxon>Tetrahymena</taxon>
    </lineage>
</organism>
<dbReference type="GO" id="GO:0003724">
    <property type="term" value="F:RNA helicase activity"/>
    <property type="evidence" value="ECO:0007669"/>
    <property type="project" value="InterPro"/>
</dbReference>
<dbReference type="FunCoup" id="Q23RU3">
    <property type="interactions" value="419"/>
</dbReference>
<dbReference type="PROSITE" id="PS51192">
    <property type="entry name" value="HELICASE_ATP_BIND_1"/>
    <property type="match status" value="1"/>
</dbReference>
<dbReference type="GO" id="GO:0003723">
    <property type="term" value="F:RNA binding"/>
    <property type="evidence" value="ECO:0007669"/>
    <property type="project" value="InterPro"/>
</dbReference>
<feature type="domain" description="Helicase C-terminal" evidence="7">
    <location>
        <begin position="649"/>
        <end position="853"/>
    </location>
</feature>
<dbReference type="SMART" id="SM00490">
    <property type="entry name" value="HELICc"/>
    <property type="match status" value="1"/>
</dbReference>
<keyword evidence="1" id="KW-0547">Nucleotide-binding</keyword>
<dbReference type="Gene3D" id="3.40.50.300">
    <property type="entry name" value="P-loop containing nucleotide triphosphate hydrolases"/>
    <property type="match status" value="2"/>
</dbReference>
<dbReference type="GeneID" id="7828873"/>
<keyword evidence="4" id="KW-0067">ATP-binding</keyword>
<dbReference type="InterPro" id="IPR011545">
    <property type="entry name" value="DEAD/DEAH_box_helicase_dom"/>
</dbReference>
<dbReference type="Pfam" id="PF21408">
    <property type="entry name" value="MTR4-like_stalk"/>
    <property type="match status" value="1"/>
</dbReference>